<feature type="compositionally biased region" description="Low complexity" evidence="1">
    <location>
        <begin position="608"/>
        <end position="633"/>
    </location>
</feature>
<gene>
    <name evidence="2" type="ORF">E2C01_055738</name>
</gene>
<dbReference type="EMBL" id="VSRR010018759">
    <property type="protein sequence ID" value="MPC61663.1"/>
    <property type="molecule type" value="Genomic_DNA"/>
</dbReference>
<comment type="caution">
    <text evidence="2">The sequence shown here is derived from an EMBL/GenBank/DDBJ whole genome shotgun (WGS) entry which is preliminary data.</text>
</comment>
<name>A0A5B7GVJ9_PORTR</name>
<feature type="region of interest" description="Disordered" evidence="1">
    <location>
        <begin position="71"/>
        <end position="278"/>
    </location>
</feature>
<feature type="region of interest" description="Disordered" evidence="1">
    <location>
        <begin position="406"/>
        <end position="436"/>
    </location>
</feature>
<proteinExistence type="predicted"/>
<evidence type="ECO:0000313" key="2">
    <source>
        <dbReference type="EMBL" id="MPC61663.1"/>
    </source>
</evidence>
<feature type="region of interest" description="Disordered" evidence="1">
    <location>
        <begin position="677"/>
        <end position="717"/>
    </location>
</feature>
<reference evidence="2 3" key="1">
    <citation type="submission" date="2019-05" db="EMBL/GenBank/DDBJ databases">
        <title>Another draft genome of Portunus trituberculatus and its Hox gene families provides insights of decapod evolution.</title>
        <authorList>
            <person name="Jeong J.-H."/>
            <person name="Song I."/>
            <person name="Kim S."/>
            <person name="Choi T."/>
            <person name="Kim D."/>
            <person name="Ryu S."/>
            <person name="Kim W."/>
        </authorList>
    </citation>
    <scope>NUCLEOTIDE SEQUENCE [LARGE SCALE GENOMIC DNA]</scope>
    <source>
        <tissue evidence="2">Muscle</tissue>
    </source>
</reference>
<dbReference type="Proteomes" id="UP000324222">
    <property type="component" value="Unassembled WGS sequence"/>
</dbReference>
<accession>A0A5B7GVJ9</accession>
<evidence type="ECO:0000256" key="1">
    <source>
        <dbReference type="SAM" id="MobiDB-lite"/>
    </source>
</evidence>
<feature type="compositionally biased region" description="Low complexity" evidence="1">
    <location>
        <begin position="513"/>
        <end position="536"/>
    </location>
</feature>
<sequence>MVYIGEGGERGWGSEVGLPSPGSEPPPPYSPPRVPPHHHFFSQGFPPHHHHHHHHYYPAISDYFPLAASQPPSLSSLGEPPSIKEPPPPYASASTLKAAHAALNHGPSSAFSPPPKTIKYSYPPPYTSATPNSGSHPAPEDSRHRTRRTRLNAPLRQEKSRHVDQRDVRGQLQQQQQQQQQGQESSGRCLERRPEGGSGRPQGSGHPQGPLRRTGKSLELPRDRVSHQPPPPTAHTHPSHPRLAPSHPHPHLTKEGSRPLNTKEPSGTSSARSKSNHLAYVGILPAKPRRVEHEALVSGPPRTIVPRGEERRVARASRLEAAAAQTMTAARAVPVTTISGQTNGGTWEGLGRGRLRSCRSLDELSDLLEEEAGPARLHLHPAATRSLDDLTEPFYENFDVINAHANSRSTCQPNNSTPDLLEPPPRPPRHRNNSLSSLLDDLSVNSSMALGRRALNTSVPDVLEGGTWGSPASTLRSTASGPIDATSDISVQLQKIREVARVLGVKYRRGELSSSTSSSSHTSPRVPSTSLSQPLDGPGPGPGPLPLAPGVPARAPIIHDVLRDGRRPALQTQPTSNTTMKYDADAASQESGYGSVDSRCYRQHQRKQQQQQQQHQKQHQKQQQQKEQQQQQRSPQSTQHPTRSHHLSVKDAHTGAAESRHLFKPYRSNPRADLSQEALGEDQWPRQPGSRQGVWAGAGHRQRHQQEPSRPSRPAVQKVELRQVGVSVVVAVVTCPNKHRGSTRDLKAALRL</sequence>
<feature type="region of interest" description="Disordered" evidence="1">
    <location>
        <begin position="460"/>
        <end position="483"/>
    </location>
</feature>
<feature type="compositionally biased region" description="Low complexity" evidence="1">
    <location>
        <begin position="91"/>
        <end position="103"/>
    </location>
</feature>
<feature type="compositionally biased region" description="Polar residues" evidence="1">
    <location>
        <begin position="259"/>
        <end position="273"/>
    </location>
</feature>
<feature type="compositionally biased region" description="Low complexity" evidence="1">
    <location>
        <begin position="170"/>
        <end position="183"/>
    </location>
</feature>
<feature type="region of interest" description="Disordered" evidence="1">
    <location>
        <begin position="509"/>
        <end position="653"/>
    </location>
</feature>
<feature type="compositionally biased region" description="Low complexity" evidence="1">
    <location>
        <begin position="71"/>
        <end position="81"/>
    </location>
</feature>
<dbReference type="AlphaFoldDB" id="A0A5B7GVJ9"/>
<evidence type="ECO:0000313" key="3">
    <source>
        <dbReference type="Proteomes" id="UP000324222"/>
    </source>
</evidence>
<feature type="compositionally biased region" description="Pro residues" evidence="1">
    <location>
        <begin position="112"/>
        <end position="126"/>
    </location>
</feature>
<organism evidence="2 3">
    <name type="scientific">Portunus trituberculatus</name>
    <name type="common">Swimming crab</name>
    <name type="synonym">Neptunus trituberculatus</name>
    <dbReference type="NCBI Taxonomy" id="210409"/>
    <lineage>
        <taxon>Eukaryota</taxon>
        <taxon>Metazoa</taxon>
        <taxon>Ecdysozoa</taxon>
        <taxon>Arthropoda</taxon>
        <taxon>Crustacea</taxon>
        <taxon>Multicrustacea</taxon>
        <taxon>Malacostraca</taxon>
        <taxon>Eumalacostraca</taxon>
        <taxon>Eucarida</taxon>
        <taxon>Decapoda</taxon>
        <taxon>Pleocyemata</taxon>
        <taxon>Brachyura</taxon>
        <taxon>Eubrachyura</taxon>
        <taxon>Portunoidea</taxon>
        <taxon>Portunidae</taxon>
        <taxon>Portuninae</taxon>
        <taxon>Portunus</taxon>
    </lineage>
</organism>
<protein>
    <submittedName>
        <fullName evidence="2">Uncharacterized protein</fullName>
    </submittedName>
</protein>
<keyword evidence="3" id="KW-1185">Reference proteome</keyword>
<feature type="compositionally biased region" description="Polar residues" evidence="1">
    <location>
        <begin position="570"/>
        <end position="580"/>
    </location>
</feature>
<feature type="compositionally biased region" description="Basic and acidic residues" evidence="1">
    <location>
        <begin position="156"/>
        <end position="169"/>
    </location>
</feature>
<dbReference type="InterPro" id="IPR052145">
    <property type="entry name" value="Mediator/Homeobox_domain"/>
</dbReference>
<feature type="region of interest" description="Disordered" evidence="1">
    <location>
        <begin position="1"/>
        <end position="53"/>
    </location>
</feature>
<feature type="compositionally biased region" description="Polar residues" evidence="1">
    <location>
        <begin position="406"/>
        <end position="418"/>
    </location>
</feature>
<feature type="compositionally biased region" description="Polar residues" evidence="1">
    <location>
        <begin position="470"/>
        <end position="480"/>
    </location>
</feature>
<feature type="compositionally biased region" description="Pro residues" evidence="1">
    <location>
        <begin position="537"/>
        <end position="549"/>
    </location>
</feature>
<dbReference type="PANTHER" id="PTHR24330">
    <property type="entry name" value="HOMEOBOX PROTEIN BARH-LIKE"/>
    <property type="match status" value="1"/>
</dbReference>
<feature type="compositionally biased region" description="Pro residues" evidence="1">
    <location>
        <begin position="22"/>
        <end position="34"/>
    </location>
</feature>